<evidence type="ECO:0000256" key="1">
    <source>
        <dbReference type="SAM" id="MobiDB-lite"/>
    </source>
</evidence>
<sequence length="155" mass="17451">MCHYQSLNFRYHQSFLQQVSHNSGTNQEGGKKAQPVVSMTLDNPTTPSSEKKRKPVFTEIPQVDLPGSSSSAILKLKEEDEIPLSHLLQENATTIDTRLGKVQTCPLLYFHLQDYEESQSVDVTACGNTKIPIQVTHIIDDLYKCCKEFIPISIE</sequence>
<feature type="region of interest" description="Disordered" evidence="1">
    <location>
        <begin position="21"/>
        <end position="55"/>
    </location>
</feature>
<dbReference type="Proteomes" id="UP000683360">
    <property type="component" value="Unassembled WGS sequence"/>
</dbReference>
<name>A0A8S3SRL7_MYTED</name>
<protein>
    <submittedName>
        <fullName evidence="2">Uncharacterized protein</fullName>
    </submittedName>
</protein>
<gene>
    <name evidence="2" type="ORF">MEDL_37580</name>
</gene>
<keyword evidence="3" id="KW-1185">Reference proteome</keyword>
<evidence type="ECO:0000313" key="3">
    <source>
        <dbReference type="Proteomes" id="UP000683360"/>
    </source>
</evidence>
<accession>A0A8S3SRL7</accession>
<dbReference type="OrthoDB" id="6134881at2759"/>
<comment type="caution">
    <text evidence="2">The sequence shown here is derived from an EMBL/GenBank/DDBJ whole genome shotgun (WGS) entry which is preliminary data.</text>
</comment>
<reference evidence="2" key="1">
    <citation type="submission" date="2021-03" db="EMBL/GenBank/DDBJ databases">
        <authorList>
            <person name="Bekaert M."/>
        </authorList>
    </citation>
    <scope>NUCLEOTIDE SEQUENCE</scope>
</reference>
<dbReference type="AlphaFoldDB" id="A0A8S3SRL7"/>
<proteinExistence type="predicted"/>
<evidence type="ECO:0000313" key="2">
    <source>
        <dbReference type="EMBL" id="CAG2224377.1"/>
    </source>
</evidence>
<dbReference type="EMBL" id="CAJPWZ010001803">
    <property type="protein sequence ID" value="CAG2224377.1"/>
    <property type="molecule type" value="Genomic_DNA"/>
</dbReference>
<organism evidence="2 3">
    <name type="scientific">Mytilus edulis</name>
    <name type="common">Blue mussel</name>
    <dbReference type="NCBI Taxonomy" id="6550"/>
    <lineage>
        <taxon>Eukaryota</taxon>
        <taxon>Metazoa</taxon>
        <taxon>Spiralia</taxon>
        <taxon>Lophotrochozoa</taxon>
        <taxon>Mollusca</taxon>
        <taxon>Bivalvia</taxon>
        <taxon>Autobranchia</taxon>
        <taxon>Pteriomorphia</taxon>
        <taxon>Mytilida</taxon>
        <taxon>Mytiloidea</taxon>
        <taxon>Mytilidae</taxon>
        <taxon>Mytilinae</taxon>
        <taxon>Mytilus</taxon>
    </lineage>
</organism>